<feature type="transmembrane region" description="Helical" evidence="1">
    <location>
        <begin position="57"/>
        <end position="80"/>
    </location>
</feature>
<name>A0A6C0J1S2_9ZZZZ</name>
<dbReference type="AlphaFoldDB" id="A0A6C0J1S2"/>
<dbReference type="PROSITE" id="PS51257">
    <property type="entry name" value="PROKAR_LIPOPROTEIN"/>
    <property type="match status" value="1"/>
</dbReference>
<dbReference type="EMBL" id="MN740294">
    <property type="protein sequence ID" value="QHT98615.1"/>
    <property type="molecule type" value="Genomic_DNA"/>
</dbReference>
<keyword evidence="1" id="KW-0472">Membrane</keyword>
<keyword evidence="1" id="KW-1133">Transmembrane helix</keyword>
<sequence>MTKRSSIQLHYAIAALFAVSIMILSILACIFGTIDYTKRVKKQIKLSKFEFNQEKNISKVVTCIGIVLTIIELGICIAIIRSIIKDNLKLIYIFKYIF</sequence>
<protein>
    <submittedName>
        <fullName evidence="2">Uncharacterized protein</fullName>
    </submittedName>
</protein>
<keyword evidence="1" id="KW-0812">Transmembrane</keyword>
<evidence type="ECO:0000313" key="2">
    <source>
        <dbReference type="EMBL" id="QHT98615.1"/>
    </source>
</evidence>
<proteinExistence type="predicted"/>
<feature type="transmembrane region" description="Helical" evidence="1">
    <location>
        <begin position="12"/>
        <end position="36"/>
    </location>
</feature>
<reference evidence="2" key="1">
    <citation type="journal article" date="2020" name="Nature">
        <title>Giant virus diversity and host interactions through global metagenomics.</title>
        <authorList>
            <person name="Schulz F."/>
            <person name="Roux S."/>
            <person name="Paez-Espino D."/>
            <person name="Jungbluth S."/>
            <person name="Walsh D.A."/>
            <person name="Denef V.J."/>
            <person name="McMahon K.D."/>
            <person name="Konstantinidis K.T."/>
            <person name="Eloe-Fadrosh E.A."/>
            <person name="Kyrpides N.C."/>
            <person name="Woyke T."/>
        </authorList>
    </citation>
    <scope>NUCLEOTIDE SEQUENCE</scope>
    <source>
        <strain evidence="2">GVMAG-M-3300025676-16</strain>
    </source>
</reference>
<accession>A0A6C0J1S2</accession>
<organism evidence="2">
    <name type="scientific">viral metagenome</name>
    <dbReference type="NCBI Taxonomy" id="1070528"/>
    <lineage>
        <taxon>unclassified sequences</taxon>
        <taxon>metagenomes</taxon>
        <taxon>organismal metagenomes</taxon>
    </lineage>
</organism>
<evidence type="ECO:0000256" key="1">
    <source>
        <dbReference type="SAM" id="Phobius"/>
    </source>
</evidence>